<reference evidence="3" key="1">
    <citation type="submission" date="2018-08" db="EMBL/GenBank/DDBJ databases">
        <authorList>
            <person name="Rossello M."/>
        </authorList>
    </citation>
    <scope>NUCLEOTIDE SEQUENCE [LARGE SCALE GENOMIC DNA]</scope>
    <source>
        <strain evidence="3">cv. Chinese Spring</strain>
    </source>
</reference>
<feature type="compositionally biased region" description="Basic and acidic residues" evidence="1">
    <location>
        <begin position="184"/>
        <end position="212"/>
    </location>
</feature>
<proteinExistence type="predicted"/>
<name>A0A3B6TAQ9_WHEAT</name>
<dbReference type="Gramene" id="TraesCS7D03G0329200.1">
    <property type="protein sequence ID" value="TraesCS7D03G0329200.1.CDS1"/>
    <property type="gene ID" value="TraesCS7D03G0329200"/>
</dbReference>
<feature type="chain" id="PRO_5017446610" evidence="2">
    <location>
        <begin position="17"/>
        <end position="411"/>
    </location>
</feature>
<evidence type="ECO:0000256" key="1">
    <source>
        <dbReference type="SAM" id="MobiDB-lite"/>
    </source>
</evidence>
<keyword evidence="4" id="KW-1185">Reference proteome</keyword>
<sequence length="411" mass="46377">MGLACLVLYVVPPLAADRVADDELEHVQRDVGDEGEGPDGAAPRPPDPLHVAEIPVGVHGDRRRHQLRREEGEEQQEPRALHEGPAPRPRHEDERLADDAHLQVQRRHELPVVVPDRVHPERLREEVRVVRQVEEDHGDQRHVGAQHHPGREDLVQLPRVRLGRRLHPVLGDGHDGAVVEDGDDEHHEGREVELPDQRHQHEPEHDTDRDGHRVDGVVLHPLEDGAARQHRAHDHAQPGLRQHDVRRRPRRVRRVVHRDPDVRLLQRRRVVHAVARHPHDVLLVLQPLHDLVLVLREHPREPVRLLDQLVDGEPVHGRALVAQEGRGRVHVGAHAEPPPGLLPDGQLVAGDHLHVDAQVERAADGLRAVVPRRVEQREQPDELPRVAGALLVLLRDLLVRHAEGPEAAVGV</sequence>
<evidence type="ECO:0000256" key="2">
    <source>
        <dbReference type="SAM" id="SignalP"/>
    </source>
</evidence>
<evidence type="ECO:0000313" key="3">
    <source>
        <dbReference type="EnsemblPlants" id="TraesCS7D02G146800.1.cds1"/>
    </source>
</evidence>
<dbReference type="AlphaFoldDB" id="A0A3B6TAQ9"/>
<dbReference type="Proteomes" id="UP000019116">
    <property type="component" value="Chromosome 7D"/>
</dbReference>
<feature type="signal peptide" evidence="2">
    <location>
        <begin position="1"/>
        <end position="16"/>
    </location>
</feature>
<feature type="compositionally biased region" description="Basic and acidic residues" evidence="1">
    <location>
        <begin position="68"/>
        <end position="82"/>
    </location>
</feature>
<keyword evidence="2" id="KW-0732">Signal</keyword>
<reference evidence="3" key="2">
    <citation type="submission" date="2018-10" db="UniProtKB">
        <authorList>
            <consortium name="EnsemblPlants"/>
        </authorList>
    </citation>
    <scope>IDENTIFICATION</scope>
</reference>
<protein>
    <submittedName>
        <fullName evidence="3">Uncharacterized protein</fullName>
    </submittedName>
</protein>
<accession>A0A3B6TAQ9</accession>
<feature type="region of interest" description="Disordered" evidence="1">
    <location>
        <begin position="167"/>
        <end position="212"/>
    </location>
</feature>
<feature type="compositionally biased region" description="Basic and acidic residues" evidence="1">
    <location>
        <begin position="18"/>
        <end position="32"/>
    </location>
</feature>
<feature type="region of interest" description="Disordered" evidence="1">
    <location>
        <begin position="17"/>
        <end position="94"/>
    </location>
</feature>
<dbReference type="EnsemblPlants" id="TraesCS7D02G146800.1">
    <property type="protein sequence ID" value="TraesCS7D02G146800.1.cds1"/>
    <property type="gene ID" value="TraesCS7D02G146800"/>
</dbReference>
<organism evidence="3">
    <name type="scientific">Triticum aestivum</name>
    <name type="common">Wheat</name>
    <dbReference type="NCBI Taxonomy" id="4565"/>
    <lineage>
        <taxon>Eukaryota</taxon>
        <taxon>Viridiplantae</taxon>
        <taxon>Streptophyta</taxon>
        <taxon>Embryophyta</taxon>
        <taxon>Tracheophyta</taxon>
        <taxon>Spermatophyta</taxon>
        <taxon>Magnoliopsida</taxon>
        <taxon>Liliopsida</taxon>
        <taxon>Poales</taxon>
        <taxon>Poaceae</taxon>
        <taxon>BOP clade</taxon>
        <taxon>Pooideae</taxon>
        <taxon>Triticodae</taxon>
        <taxon>Triticeae</taxon>
        <taxon>Triticinae</taxon>
        <taxon>Triticum</taxon>
    </lineage>
</organism>
<evidence type="ECO:0000313" key="4">
    <source>
        <dbReference type="Proteomes" id="UP000019116"/>
    </source>
</evidence>
<dbReference type="Gramene" id="TraesCS7D02G146800.1">
    <property type="protein sequence ID" value="TraesCS7D02G146800.1.cds1"/>
    <property type="gene ID" value="TraesCS7D02G146800"/>
</dbReference>